<dbReference type="PANTHER" id="PTHR12993:SF30">
    <property type="entry name" value="N-ACETYL-ALPHA-D-GLUCOSAMINYL L-MALATE DEACETYLASE 1"/>
    <property type="match status" value="1"/>
</dbReference>
<reference evidence="1 2" key="1">
    <citation type="submission" date="2019-08" db="EMBL/GenBank/DDBJ databases">
        <title>Genome of Phaeodactylibacter luteus.</title>
        <authorList>
            <person name="Bowman J.P."/>
        </authorList>
    </citation>
    <scope>NUCLEOTIDE SEQUENCE [LARGE SCALE GENOMIC DNA]</scope>
    <source>
        <strain evidence="1 2">KCTC 42180</strain>
    </source>
</reference>
<dbReference type="PANTHER" id="PTHR12993">
    <property type="entry name" value="N-ACETYLGLUCOSAMINYL-PHOSPHATIDYLINOSITOL DE-N-ACETYLASE-RELATED"/>
    <property type="match status" value="1"/>
</dbReference>
<dbReference type="GO" id="GO:0016811">
    <property type="term" value="F:hydrolase activity, acting on carbon-nitrogen (but not peptide) bonds, in linear amides"/>
    <property type="evidence" value="ECO:0007669"/>
    <property type="project" value="TreeGrafter"/>
</dbReference>
<dbReference type="NCBIfam" id="TIGR04001">
    <property type="entry name" value="thiol_BshB1"/>
    <property type="match status" value="1"/>
</dbReference>
<proteinExistence type="predicted"/>
<keyword evidence="2" id="KW-1185">Reference proteome</keyword>
<dbReference type="InterPro" id="IPR024078">
    <property type="entry name" value="LmbE-like_dom_sf"/>
</dbReference>
<dbReference type="Gene3D" id="3.40.50.10320">
    <property type="entry name" value="LmbE-like"/>
    <property type="match status" value="1"/>
</dbReference>
<dbReference type="Proteomes" id="UP000321580">
    <property type="component" value="Unassembled WGS sequence"/>
</dbReference>
<dbReference type="Pfam" id="PF02585">
    <property type="entry name" value="PIG-L"/>
    <property type="match status" value="1"/>
</dbReference>
<dbReference type="AlphaFoldDB" id="A0A5C6RTR7"/>
<gene>
    <name evidence="1" type="primary">bshB1</name>
    <name evidence="1" type="ORF">FRY97_06370</name>
</gene>
<dbReference type="EMBL" id="VOOR01000009">
    <property type="protein sequence ID" value="TXB65603.1"/>
    <property type="molecule type" value="Genomic_DNA"/>
</dbReference>
<dbReference type="GO" id="GO:0019213">
    <property type="term" value="F:deacetylase activity"/>
    <property type="evidence" value="ECO:0007669"/>
    <property type="project" value="InterPro"/>
</dbReference>
<dbReference type="InterPro" id="IPR003737">
    <property type="entry name" value="GlcNAc_PI_deacetylase-related"/>
</dbReference>
<dbReference type="RefSeq" id="WP_147166612.1">
    <property type="nucleotide sequence ID" value="NZ_VOOR01000009.1"/>
</dbReference>
<dbReference type="GO" id="GO:0071793">
    <property type="term" value="P:bacillithiol biosynthetic process"/>
    <property type="evidence" value="ECO:0007669"/>
    <property type="project" value="InterPro"/>
</dbReference>
<comment type="caution">
    <text evidence="1">The sequence shown here is derived from an EMBL/GenBank/DDBJ whole genome shotgun (WGS) entry which is preliminary data.</text>
</comment>
<evidence type="ECO:0000313" key="2">
    <source>
        <dbReference type="Proteomes" id="UP000321580"/>
    </source>
</evidence>
<name>A0A5C6RTR7_9BACT</name>
<evidence type="ECO:0000313" key="1">
    <source>
        <dbReference type="EMBL" id="TXB65603.1"/>
    </source>
</evidence>
<protein>
    <submittedName>
        <fullName evidence="1">Bacillithiol biosynthesis deacetylase BshB1</fullName>
    </submittedName>
</protein>
<dbReference type="SUPFAM" id="SSF102588">
    <property type="entry name" value="LmbE-like"/>
    <property type="match status" value="1"/>
</dbReference>
<dbReference type="InterPro" id="IPR023842">
    <property type="entry name" value="Bacillithiol_biosynth_BshB1"/>
</dbReference>
<dbReference type="OrthoDB" id="9778719at2"/>
<organism evidence="1 2">
    <name type="scientific">Phaeodactylibacter luteus</name>
    <dbReference type="NCBI Taxonomy" id="1564516"/>
    <lineage>
        <taxon>Bacteria</taxon>
        <taxon>Pseudomonadati</taxon>
        <taxon>Bacteroidota</taxon>
        <taxon>Saprospiria</taxon>
        <taxon>Saprospirales</taxon>
        <taxon>Haliscomenobacteraceae</taxon>
        <taxon>Phaeodactylibacter</taxon>
    </lineage>
</organism>
<accession>A0A5C6RTR7</accession>
<sequence length="243" mass="27017">MKVDILAIGVHPDDVELSCSGTLLSHIEKGKTVGLLDLTRGELGTRGSAEIRDQEAADAAQLLGAKFRENLGMADGFFAYSEENIRKIIPVIRECRPEIVLCNALDDRHPDHGRAAKLTADACFYAGLAKIETRGKDGQLQERWRPSAVYHYIQDYNLKPDFVVDITPFMGRKLELVKAFRSQFYVPEATEYAEELNSPISSKSFMDFLSAKAAAYGRPAGFDYAEGFNVARTPGVRSLFELF</sequence>